<feature type="compositionally biased region" description="Basic and acidic residues" evidence="9">
    <location>
        <begin position="270"/>
        <end position="327"/>
    </location>
</feature>
<dbReference type="GO" id="GO:0000398">
    <property type="term" value="P:mRNA splicing, via spliceosome"/>
    <property type="evidence" value="ECO:0007669"/>
    <property type="project" value="TreeGrafter"/>
</dbReference>
<keyword evidence="6" id="KW-0508">mRNA splicing</keyword>
<dbReference type="EMBL" id="CP086714">
    <property type="protein sequence ID" value="WOO77309.1"/>
    <property type="molecule type" value="Genomic_DNA"/>
</dbReference>
<comment type="subcellular location">
    <subcellularLocation>
        <location evidence="1">Nucleus</location>
    </subcellularLocation>
</comment>
<reference evidence="11" key="1">
    <citation type="submission" date="2023-10" db="EMBL/GenBank/DDBJ databases">
        <authorList>
            <person name="Noh H."/>
        </authorList>
    </citation>
    <scope>NUCLEOTIDE SEQUENCE</scope>
    <source>
        <strain evidence="11">DUCC4014</strain>
    </source>
</reference>
<evidence type="ECO:0000256" key="2">
    <source>
        <dbReference type="ARBA" id="ARBA00006695"/>
    </source>
</evidence>
<evidence type="ECO:0000256" key="9">
    <source>
        <dbReference type="SAM" id="MobiDB-lite"/>
    </source>
</evidence>
<proteinExistence type="inferred from homology"/>
<protein>
    <submittedName>
        <fullName evidence="11">Pre-mRNA-splicing factor CWC25</fullName>
    </submittedName>
</protein>
<name>A0AAF1BIL7_9TREE</name>
<dbReference type="InterPro" id="IPR022209">
    <property type="entry name" value="CWC25"/>
</dbReference>
<feature type="compositionally biased region" description="Basic and acidic residues" evidence="9">
    <location>
        <begin position="350"/>
        <end position="371"/>
    </location>
</feature>
<feature type="compositionally biased region" description="Polar residues" evidence="9">
    <location>
        <begin position="393"/>
        <end position="402"/>
    </location>
</feature>
<dbReference type="Proteomes" id="UP000827549">
    <property type="component" value="Chromosome 1"/>
</dbReference>
<feature type="compositionally biased region" description="Basic and acidic residues" evidence="9">
    <location>
        <begin position="201"/>
        <end position="263"/>
    </location>
</feature>
<dbReference type="InterPro" id="IPR051376">
    <property type="entry name" value="CWC25_splicing_factor"/>
</dbReference>
<sequence>MGGGDLNMKKSWHPALLVNQERVWKAQKEANEEKKALQQLRKEREEERQLAELQRMQEAATGKKRVEKLDWMYAAPSAEDGAMGGRMSERELEDYLLGKKRVDEVLAAGDKNVGASHREFVAVQNANTARDTAAKIREDPVLAMKKAEQAAIAALMNRPDIRRQLKQAKKEREGGDDKEERRAKRRAEKEERRRERHERRERRDYDRDYDRSPKSEYSDERRDRSDRRGRDYDDRRRDDRGYGRDDRDYDRRADRDRRDERDRRPRSRSPRRDRDDSRDRRHESSRSDERRSNGHSDRRPSPKRERESPKRERYDARDARDARDSRNGHSNGSPSNGHSNGHSNGYANGRSDERYDARPPRRPSPERKPYVKSEPSAPATSAQDDRAARLAAMSSNATTLNAERTEKLARRAIDEKAEEARDEKARSRYHRDEAAGLFMKHQEQMSGQIGLAESLQRRGGKGLLRDI</sequence>
<evidence type="ECO:0000256" key="4">
    <source>
        <dbReference type="ARBA" id="ARBA00022728"/>
    </source>
</evidence>
<keyword evidence="3" id="KW-0507">mRNA processing</keyword>
<keyword evidence="5 8" id="KW-0175">Coiled coil</keyword>
<feature type="compositionally biased region" description="Low complexity" evidence="9">
    <location>
        <begin position="328"/>
        <end position="345"/>
    </location>
</feature>
<comment type="similarity">
    <text evidence="2">Belongs to the CWC25 family.</text>
</comment>
<dbReference type="AlphaFoldDB" id="A0AAF1BIL7"/>
<dbReference type="Pfam" id="PF12542">
    <property type="entry name" value="CWC25"/>
    <property type="match status" value="1"/>
</dbReference>
<feature type="coiled-coil region" evidence="8">
    <location>
        <begin position="23"/>
        <end position="63"/>
    </location>
</feature>
<feature type="domain" description="CBF1-interacting co-repressor CIR N-terminal" evidence="10">
    <location>
        <begin position="11"/>
        <end position="47"/>
    </location>
</feature>
<evidence type="ECO:0000313" key="11">
    <source>
        <dbReference type="EMBL" id="WOO77309.1"/>
    </source>
</evidence>
<evidence type="ECO:0000259" key="10">
    <source>
        <dbReference type="SMART" id="SM01083"/>
    </source>
</evidence>
<dbReference type="InterPro" id="IPR019339">
    <property type="entry name" value="CIR_N_dom"/>
</dbReference>
<feature type="region of interest" description="Disordered" evidence="9">
    <location>
        <begin position="154"/>
        <end position="406"/>
    </location>
</feature>
<keyword evidence="12" id="KW-1185">Reference proteome</keyword>
<organism evidence="11 12">
    <name type="scientific">Vanrija pseudolonga</name>
    <dbReference type="NCBI Taxonomy" id="143232"/>
    <lineage>
        <taxon>Eukaryota</taxon>
        <taxon>Fungi</taxon>
        <taxon>Dikarya</taxon>
        <taxon>Basidiomycota</taxon>
        <taxon>Agaricomycotina</taxon>
        <taxon>Tremellomycetes</taxon>
        <taxon>Trichosporonales</taxon>
        <taxon>Trichosporonaceae</taxon>
        <taxon>Vanrija</taxon>
    </lineage>
</organism>
<dbReference type="GO" id="GO:0005684">
    <property type="term" value="C:U2-type spliceosomal complex"/>
    <property type="evidence" value="ECO:0007669"/>
    <property type="project" value="TreeGrafter"/>
</dbReference>
<gene>
    <name evidence="11" type="primary">CWC25</name>
    <name evidence="11" type="ORF">LOC62_01G000899</name>
</gene>
<evidence type="ECO:0000256" key="8">
    <source>
        <dbReference type="SAM" id="Coils"/>
    </source>
</evidence>
<dbReference type="GeneID" id="87804157"/>
<evidence type="ECO:0000256" key="1">
    <source>
        <dbReference type="ARBA" id="ARBA00004123"/>
    </source>
</evidence>
<dbReference type="SMART" id="SM01083">
    <property type="entry name" value="Cir_N"/>
    <property type="match status" value="1"/>
</dbReference>
<accession>A0AAF1BIL7</accession>
<dbReference type="PANTHER" id="PTHR16196">
    <property type="entry name" value="CELL CYCLE CONTROL PROTEIN CWF25"/>
    <property type="match status" value="1"/>
</dbReference>
<keyword evidence="4" id="KW-0747">Spliceosome</keyword>
<feature type="compositionally biased region" description="Basic and acidic residues" evidence="9">
    <location>
        <begin position="159"/>
        <end position="193"/>
    </location>
</feature>
<evidence type="ECO:0000256" key="6">
    <source>
        <dbReference type="ARBA" id="ARBA00023187"/>
    </source>
</evidence>
<evidence type="ECO:0000256" key="5">
    <source>
        <dbReference type="ARBA" id="ARBA00023054"/>
    </source>
</evidence>
<dbReference type="Pfam" id="PF10197">
    <property type="entry name" value="Cir_N"/>
    <property type="match status" value="1"/>
</dbReference>
<dbReference type="PANTHER" id="PTHR16196:SF0">
    <property type="entry name" value="PRE-MRNA-SPLICING FACTOR CWC25 HOMOLOG"/>
    <property type="match status" value="1"/>
</dbReference>
<evidence type="ECO:0000313" key="12">
    <source>
        <dbReference type="Proteomes" id="UP000827549"/>
    </source>
</evidence>
<evidence type="ECO:0000256" key="3">
    <source>
        <dbReference type="ARBA" id="ARBA00022664"/>
    </source>
</evidence>
<keyword evidence="7" id="KW-0539">Nucleus</keyword>
<evidence type="ECO:0000256" key="7">
    <source>
        <dbReference type="ARBA" id="ARBA00023242"/>
    </source>
</evidence>
<dbReference type="RefSeq" id="XP_062623341.1">
    <property type="nucleotide sequence ID" value="XM_062767357.1"/>
</dbReference>